<evidence type="ECO:0000313" key="5">
    <source>
        <dbReference type="EMBL" id="PTQ79006.1"/>
    </source>
</evidence>
<gene>
    <name evidence="5" type="ORF">C8R28_10597</name>
</gene>
<dbReference type="GO" id="GO:0006310">
    <property type="term" value="P:DNA recombination"/>
    <property type="evidence" value="ECO:0007669"/>
    <property type="project" value="UniProtKB-KW"/>
</dbReference>
<dbReference type="Pfam" id="PF00589">
    <property type="entry name" value="Phage_integrase"/>
    <property type="match status" value="1"/>
</dbReference>
<evidence type="ECO:0000256" key="3">
    <source>
        <dbReference type="ARBA" id="ARBA00023172"/>
    </source>
</evidence>
<keyword evidence="2" id="KW-0238">DNA-binding</keyword>
<keyword evidence="1" id="KW-0229">DNA integration</keyword>
<dbReference type="Gene3D" id="1.10.443.10">
    <property type="entry name" value="Intergrase catalytic core"/>
    <property type="match status" value="1"/>
</dbReference>
<dbReference type="PANTHER" id="PTHR30349:SF94">
    <property type="entry name" value="INTEGRASE_RECOMBINASE HI_1414-RELATED"/>
    <property type="match status" value="1"/>
</dbReference>
<sequence>MSFRSAADKYLVKLDEEGGKDLVMKRRRFSLHLVPFFADTPLSKISGYDIERYKKQRLHEIAIPGGITRKAKDETKQKTTSPGTVNRELAALSHLFNKAIEWGWIDRRPAKIKRFQEAPGRITYLSIDQIKRLVEFAKQDQNSQIYPFIIIGLETSMRRMEILSIRREHVNLHQCSIHIPKAKGGSREQPITQHLAEFLEAYMAALPKGSMWLFPSPSAKVGHTMDIRKPFRRVVIAAGLNPDEVVRHTLRHTAITHLVQAGVDLPTVKRIMVERYVHQNSEHIMAAMDKLENRYQKNG</sequence>
<dbReference type="PANTHER" id="PTHR30349">
    <property type="entry name" value="PHAGE INTEGRASE-RELATED"/>
    <property type="match status" value="1"/>
</dbReference>
<keyword evidence="3" id="KW-0233">DNA recombination</keyword>
<evidence type="ECO:0000313" key="6">
    <source>
        <dbReference type="Proteomes" id="UP000244110"/>
    </source>
</evidence>
<accession>A0A2T5I5B9</accession>
<name>A0A2T5I5B9_9PROT</name>
<feature type="domain" description="Tyr recombinase" evidence="4">
    <location>
        <begin position="120"/>
        <end position="299"/>
    </location>
</feature>
<reference evidence="5 6" key="1">
    <citation type="submission" date="2018-04" db="EMBL/GenBank/DDBJ databases">
        <title>Active sludge and wastewater microbial communities from Klosterneuburg, Austria.</title>
        <authorList>
            <person name="Wagner M."/>
        </authorList>
    </citation>
    <scope>NUCLEOTIDE SEQUENCE [LARGE SCALE GENOMIC DNA]</scope>
    <source>
        <strain evidence="5 6">Nm4</strain>
    </source>
</reference>
<evidence type="ECO:0000259" key="4">
    <source>
        <dbReference type="PROSITE" id="PS51898"/>
    </source>
</evidence>
<dbReference type="Gene3D" id="1.10.150.130">
    <property type="match status" value="1"/>
</dbReference>
<dbReference type="CDD" id="cd00796">
    <property type="entry name" value="INT_Rci_Hp1_C"/>
    <property type="match status" value="1"/>
</dbReference>
<dbReference type="Proteomes" id="UP000244110">
    <property type="component" value="Unassembled WGS sequence"/>
</dbReference>
<dbReference type="GO" id="GO:0015074">
    <property type="term" value="P:DNA integration"/>
    <property type="evidence" value="ECO:0007669"/>
    <property type="project" value="UniProtKB-KW"/>
</dbReference>
<evidence type="ECO:0000256" key="1">
    <source>
        <dbReference type="ARBA" id="ARBA00022908"/>
    </source>
</evidence>
<dbReference type="InterPro" id="IPR010998">
    <property type="entry name" value="Integrase_recombinase_N"/>
</dbReference>
<protein>
    <submittedName>
        <fullName evidence="5">Site-specific recombinase XerD</fullName>
    </submittedName>
</protein>
<dbReference type="GO" id="GO:0003677">
    <property type="term" value="F:DNA binding"/>
    <property type="evidence" value="ECO:0007669"/>
    <property type="project" value="UniProtKB-KW"/>
</dbReference>
<dbReference type="InterPro" id="IPR050090">
    <property type="entry name" value="Tyrosine_recombinase_XerCD"/>
</dbReference>
<dbReference type="EMBL" id="QAOL01000059">
    <property type="protein sequence ID" value="PTQ79006.1"/>
    <property type="molecule type" value="Genomic_DNA"/>
</dbReference>
<dbReference type="AlphaFoldDB" id="A0A2T5I5B9"/>
<dbReference type="InterPro" id="IPR011010">
    <property type="entry name" value="DNA_brk_join_enz"/>
</dbReference>
<evidence type="ECO:0000256" key="2">
    <source>
        <dbReference type="ARBA" id="ARBA00023125"/>
    </source>
</evidence>
<dbReference type="PROSITE" id="PS51898">
    <property type="entry name" value="TYR_RECOMBINASE"/>
    <property type="match status" value="1"/>
</dbReference>
<dbReference type="InterPro" id="IPR002104">
    <property type="entry name" value="Integrase_catalytic"/>
</dbReference>
<organism evidence="5 6">
    <name type="scientific">Nitrosomonas ureae</name>
    <dbReference type="NCBI Taxonomy" id="44577"/>
    <lineage>
        <taxon>Bacteria</taxon>
        <taxon>Pseudomonadati</taxon>
        <taxon>Pseudomonadota</taxon>
        <taxon>Betaproteobacteria</taxon>
        <taxon>Nitrosomonadales</taxon>
        <taxon>Nitrosomonadaceae</taxon>
        <taxon>Nitrosomonas</taxon>
    </lineage>
</organism>
<comment type="caution">
    <text evidence="5">The sequence shown here is derived from an EMBL/GenBank/DDBJ whole genome shotgun (WGS) entry which is preliminary data.</text>
</comment>
<dbReference type="SUPFAM" id="SSF56349">
    <property type="entry name" value="DNA breaking-rejoining enzymes"/>
    <property type="match status" value="1"/>
</dbReference>
<proteinExistence type="predicted"/>
<dbReference type="InterPro" id="IPR013762">
    <property type="entry name" value="Integrase-like_cat_sf"/>
</dbReference>